<evidence type="ECO:0000256" key="1">
    <source>
        <dbReference type="SAM" id="Phobius"/>
    </source>
</evidence>
<gene>
    <name evidence="2" type="ORF">EZS27_011742</name>
</gene>
<feature type="transmembrane region" description="Helical" evidence="1">
    <location>
        <begin position="203"/>
        <end position="224"/>
    </location>
</feature>
<name>A0A5J4S596_9ZZZZ</name>
<comment type="caution">
    <text evidence="2">The sequence shown here is derived from an EMBL/GenBank/DDBJ whole genome shotgun (WGS) entry which is preliminary data.</text>
</comment>
<evidence type="ECO:0000313" key="2">
    <source>
        <dbReference type="EMBL" id="KAA6340401.1"/>
    </source>
</evidence>
<accession>A0A5J4S596</accession>
<keyword evidence="1" id="KW-0812">Transmembrane</keyword>
<proteinExistence type="predicted"/>
<sequence length="225" mass="24563">MSGSLNKILGQLEEDLKKLQSAKEQVENVVTSNQEFATAVNNLVTNTESLVTEIKTATEGAIGQFSEKLTDSKNAVDNVVNSCLSRIASNIKETEIANNKLKKTAETKINEISTCASTTIEKQKEITETKINEVSAIATTTIGEQKSENLKVLNQILETHNHIKQLIGQVLDLDLPATLKSINKNLVQIQENSEKQLKTLKTIGIMGLVLLIGIAGMIGVFKYII</sequence>
<keyword evidence="1" id="KW-1133">Transmembrane helix</keyword>
<keyword evidence="1" id="KW-0472">Membrane</keyword>
<dbReference type="EMBL" id="SNRY01000463">
    <property type="protein sequence ID" value="KAA6340401.1"/>
    <property type="molecule type" value="Genomic_DNA"/>
</dbReference>
<dbReference type="AlphaFoldDB" id="A0A5J4S596"/>
<protein>
    <submittedName>
        <fullName evidence="2">Uncharacterized protein</fullName>
    </submittedName>
</protein>
<reference evidence="2" key="1">
    <citation type="submission" date="2019-03" db="EMBL/GenBank/DDBJ databases">
        <title>Single cell metagenomics reveals metabolic interactions within the superorganism composed of flagellate Streblomastix strix and complex community of Bacteroidetes bacteria on its surface.</title>
        <authorList>
            <person name="Treitli S.C."/>
            <person name="Kolisko M."/>
            <person name="Husnik F."/>
            <person name="Keeling P."/>
            <person name="Hampl V."/>
        </authorList>
    </citation>
    <scope>NUCLEOTIDE SEQUENCE</scope>
    <source>
        <strain evidence="2">STM</strain>
    </source>
</reference>
<organism evidence="2">
    <name type="scientific">termite gut metagenome</name>
    <dbReference type="NCBI Taxonomy" id="433724"/>
    <lineage>
        <taxon>unclassified sequences</taxon>
        <taxon>metagenomes</taxon>
        <taxon>organismal metagenomes</taxon>
    </lineage>
</organism>